<name>A0A1H9ILT0_9GAMM</name>
<feature type="domain" description="CzcB-like barrel-sandwich hybrid" evidence="8">
    <location>
        <begin position="77"/>
        <end position="147"/>
    </location>
</feature>
<dbReference type="FunFam" id="2.40.30.170:FF:000010">
    <property type="entry name" value="Efflux RND transporter periplasmic adaptor subunit"/>
    <property type="match status" value="1"/>
</dbReference>
<dbReference type="GO" id="GO:0016020">
    <property type="term" value="C:membrane"/>
    <property type="evidence" value="ECO:0007669"/>
    <property type="project" value="InterPro"/>
</dbReference>
<dbReference type="FunFam" id="2.40.420.20:FF:000006">
    <property type="entry name" value="RND family efflux transporter MFP subunit"/>
    <property type="match status" value="1"/>
</dbReference>
<evidence type="ECO:0000259" key="9">
    <source>
        <dbReference type="Pfam" id="PF25975"/>
    </source>
</evidence>
<feature type="domain" description="CusB-like beta-barrel" evidence="7">
    <location>
        <begin position="150"/>
        <end position="223"/>
    </location>
</feature>
<evidence type="ECO:0000256" key="2">
    <source>
        <dbReference type="ARBA" id="ARBA00022448"/>
    </source>
</evidence>
<keyword evidence="2" id="KW-0813">Transport</keyword>
<dbReference type="GO" id="GO:0046914">
    <property type="term" value="F:transition metal ion binding"/>
    <property type="evidence" value="ECO:0007669"/>
    <property type="project" value="TreeGrafter"/>
</dbReference>
<keyword evidence="4" id="KW-0105">Cadmium resistance</keyword>
<feature type="chain" id="PRO_5013244062" evidence="6">
    <location>
        <begin position="16"/>
        <end position="300"/>
    </location>
</feature>
<evidence type="ECO:0000256" key="3">
    <source>
        <dbReference type="ARBA" id="ARBA00022833"/>
    </source>
</evidence>
<dbReference type="Gene3D" id="2.40.30.170">
    <property type="match status" value="1"/>
</dbReference>
<evidence type="ECO:0000256" key="1">
    <source>
        <dbReference type="ARBA" id="ARBA00009477"/>
    </source>
</evidence>
<dbReference type="PROSITE" id="PS00430">
    <property type="entry name" value="TONB_DEPENDENT_REC_1"/>
    <property type="match status" value="1"/>
</dbReference>
<organism evidence="10 11">
    <name type="scientific">Solimonas aquatica</name>
    <dbReference type="NCBI Taxonomy" id="489703"/>
    <lineage>
        <taxon>Bacteria</taxon>
        <taxon>Pseudomonadati</taxon>
        <taxon>Pseudomonadota</taxon>
        <taxon>Gammaproteobacteria</taxon>
        <taxon>Nevskiales</taxon>
        <taxon>Nevskiaceae</taxon>
        <taxon>Solimonas</taxon>
    </lineage>
</organism>
<dbReference type="OrthoDB" id="9768185at2"/>
<dbReference type="Pfam" id="PF25973">
    <property type="entry name" value="BSH_CzcB"/>
    <property type="match status" value="1"/>
</dbReference>
<dbReference type="InterPro" id="IPR058792">
    <property type="entry name" value="Beta-barrel_RND_2"/>
</dbReference>
<dbReference type="GO" id="GO:0060003">
    <property type="term" value="P:copper ion export"/>
    <property type="evidence" value="ECO:0007669"/>
    <property type="project" value="TreeGrafter"/>
</dbReference>
<dbReference type="InterPro" id="IPR058647">
    <property type="entry name" value="BSH_CzcB-like"/>
</dbReference>
<evidence type="ECO:0000259" key="7">
    <source>
        <dbReference type="Pfam" id="PF25954"/>
    </source>
</evidence>
<dbReference type="PROSITE" id="PS51257">
    <property type="entry name" value="PROKAR_LIPOPROTEIN"/>
    <property type="match status" value="1"/>
</dbReference>
<dbReference type="InterPro" id="IPR058649">
    <property type="entry name" value="CzcB_C"/>
</dbReference>
<feature type="domain" description="CzcB-like C-terminal circularly permuted SH3-like" evidence="9">
    <location>
        <begin position="232"/>
        <end position="292"/>
    </location>
</feature>
<comment type="function">
    <text evidence="5">CzcA and CzcB together would act in zinc efflux nearly as effectively as the complete czc efflux system (CzcABC). The CzcB protein is thought to funnel zinc cations to the CzcA transport protein.</text>
</comment>
<dbReference type="InterPro" id="IPR006143">
    <property type="entry name" value="RND_pump_MFP"/>
</dbReference>
<dbReference type="STRING" id="489703.SAMN04488038_11097"/>
<dbReference type="NCBIfam" id="TIGR01730">
    <property type="entry name" value="RND_mfp"/>
    <property type="match status" value="1"/>
</dbReference>
<keyword evidence="3" id="KW-0862">Zinc</keyword>
<reference evidence="10 11" key="1">
    <citation type="submission" date="2016-10" db="EMBL/GenBank/DDBJ databases">
        <authorList>
            <person name="de Groot N.N."/>
        </authorList>
    </citation>
    <scope>NUCLEOTIDE SEQUENCE [LARGE SCALE GENOMIC DNA]</scope>
    <source>
        <strain evidence="10 11">DSM 25927</strain>
    </source>
</reference>
<keyword evidence="6" id="KW-0732">Signal</keyword>
<evidence type="ECO:0000256" key="5">
    <source>
        <dbReference type="ARBA" id="ARBA00058766"/>
    </source>
</evidence>
<dbReference type="InterPro" id="IPR010916">
    <property type="entry name" value="TonB_box_CS"/>
</dbReference>
<evidence type="ECO:0000256" key="6">
    <source>
        <dbReference type="SAM" id="SignalP"/>
    </source>
</evidence>
<dbReference type="GO" id="GO:0030288">
    <property type="term" value="C:outer membrane-bounded periplasmic space"/>
    <property type="evidence" value="ECO:0007669"/>
    <property type="project" value="TreeGrafter"/>
</dbReference>
<dbReference type="Proteomes" id="UP000199233">
    <property type="component" value="Unassembled WGS sequence"/>
</dbReference>
<dbReference type="RefSeq" id="WP_093287040.1">
    <property type="nucleotide sequence ID" value="NZ_FOFS01000010.1"/>
</dbReference>
<accession>A0A1H9ILT0</accession>
<protein>
    <submittedName>
        <fullName evidence="10">Membrane fusion protein, cobalt-zinc-cadmium efflux system</fullName>
    </submittedName>
</protein>
<dbReference type="GO" id="GO:0022857">
    <property type="term" value="F:transmembrane transporter activity"/>
    <property type="evidence" value="ECO:0007669"/>
    <property type="project" value="InterPro"/>
</dbReference>
<comment type="similarity">
    <text evidence="1">Belongs to the membrane fusion protein (MFP) (TC 8.A.1) family.</text>
</comment>
<dbReference type="SUPFAM" id="SSF51230">
    <property type="entry name" value="Single hybrid motif"/>
    <property type="match status" value="1"/>
</dbReference>
<dbReference type="Pfam" id="PF25975">
    <property type="entry name" value="CzcB_C"/>
    <property type="match status" value="1"/>
</dbReference>
<dbReference type="AlphaFoldDB" id="A0A1H9ILT0"/>
<dbReference type="GO" id="GO:0015679">
    <property type="term" value="P:plasma membrane copper ion transport"/>
    <property type="evidence" value="ECO:0007669"/>
    <property type="project" value="TreeGrafter"/>
</dbReference>
<dbReference type="InterPro" id="IPR051909">
    <property type="entry name" value="MFP_Cation_Efflux"/>
</dbReference>
<evidence type="ECO:0000256" key="4">
    <source>
        <dbReference type="ARBA" id="ARBA00043263"/>
    </source>
</evidence>
<dbReference type="PANTHER" id="PTHR30097">
    <property type="entry name" value="CATION EFFLUX SYSTEM PROTEIN CUSB"/>
    <property type="match status" value="1"/>
</dbReference>
<dbReference type="CDD" id="cd06850">
    <property type="entry name" value="biotinyl_domain"/>
    <property type="match status" value="1"/>
</dbReference>
<evidence type="ECO:0000313" key="11">
    <source>
        <dbReference type="Proteomes" id="UP000199233"/>
    </source>
</evidence>
<dbReference type="Gene3D" id="2.40.50.100">
    <property type="match status" value="1"/>
</dbReference>
<proteinExistence type="inferred from homology"/>
<evidence type="ECO:0000259" key="8">
    <source>
        <dbReference type="Pfam" id="PF25973"/>
    </source>
</evidence>
<dbReference type="EMBL" id="FOFS01000010">
    <property type="protein sequence ID" value="SEQ75691.1"/>
    <property type="molecule type" value="Genomic_DNA"/>
</dbReference>
<sequence>MNRQFFLLLCTLSLAACGDAPKPAAAPAAAAPAASLLQLSDTQQREAGVRLAAAAPAEIAETLTVYGEISATDDRLRRISARYPGIAREVLKKVGDSVRAGDTLVVVESNDSLVPYRISAPIAGRVLERHVNPGEAMSEQNLFVIADLSRVWAQLSVFPADAARVSPNQRVEVRAEREAEAQSASIEYVAPDADSAARRVRVRATLDNADGRWRPGQFVAADIVVAQHSAAVSVPQSALQDIDGQPHVFVRSDKGFAARALRLGRQDRRNAEVLEGLKAGENVVVANSYLLKSEWLSREE</sequence>
<gene>
    <name evidence="10" type="ORF">SAMN04488038_11097</name>
</gene>
<dbReference type="Pfam" id="PF25954">
    <property type="entry name" value="Beta-barrel_RND_2"/>
    <property type="match status" value="1"/>
</dbReference>
<keyword evidence="11" id="KW-1185">Reference proteome</keyword>
<dbReference type="GO" id="GO:0046686">
    <property type="term" value="P:response to cadmium ion"/>
    <property type="evidence" value="ECO:0007669"/>
    <property type="project" value="UniProtKB-KW"/>
</dbReference>
<evidence type="ECO:0000313" key="10">
    <source>
        <dbReference type="EMBL" id="SEQ75691.1"/>
    </source>
</evidence>
<dbReference type="InterPro" id="IPR011053">
    <property type="entry name" value="Single_hybrid_motif"/>
</dbReference>
<dbReference type="Gene3D" id="2.40.420.20">
    <property type="match status" value="1"/>
</dbReference>
<feature type="signal peptide" evidence="6">
    <location>
        <begin position="1"/>
        <end position="15"/>
    </location>
</feature>
<dbReference type="PANTHER" id="PTHR30097:SF4">
    <property type="entry name" value="SLR6042 PROTEIN"/>
    <property type="match status" value="1"/>
</dbReference>